<name>A0AAW0MXR6_9GOBI</name>
<dbReference type="SMART" id="SM00034">
    <property type="entry name" value="CLECT"/>
    <property type="match status" value="2"/>
</dbReference>
<dbReference type="PROSITE" id="PS50041">
    <property type="entry name" value="C_TYPE_LECTIN_2"/>
    <property type="match status" value="2"/>
</dbReference>
<dbReference type="SUPFAM" id="SSF56436">
    <property type="entry name" value="C-type lectin-like"/>
    <property type="match status" value="2"/>
</dbReference>
<dbReference type="PANTHER" id="PTHR45784">
    <property type="entry name" value="C-TYPE LECTIN DOMAIN FAMILY 20 MEMBER A-RELATED"/>
    <property type="match status" value="1"/>
</dbReference>
<keyword evidence="4" id="KW-1185">Reference proteome</keyword>
<evidence type="ECO:0000313" key="4">
    <source>
        <dbReference type="Proteomes" id="UP001460270"/>
    </source>
</evidence>
<dbReference type="InterPro" id="IPR018378">
    <property type="entry name" value="C-type_lectin_CS"/>
</dbReference>
<dbReference type="EMBL" id="JBBPFD010000020">
    <property type="protein sequence ID" value="KAK7883907.1"/>
    <property type="molecule type" value="Genomic_DNA"/>
</dbReference>
<dbReference type="InterPro" id="IPR016186">
    <property type="entry name" value="C-type_lectin-like/link_sf"/>
</dbReference>
<evidence type="ECO:0000256" key="1">
    <source>
        <dbReference type="ARBA" id="ARBA00023157"/>
    </source>
</evidence>
<sequence>MEYYFIDLKLNWFDAQQFCRENYTDLATVSSMEDLVRLEIPSDYSAWIGMFDDPASWNGVLGNGSNLWRWSRTGTTSPGGYQNWAPGEPSNSGTFHFCVSVAKGQWWDDPCAKSYAFVCFTDSTQLDKKQYSLVTTAMSWKNAQSYCRKYYTDLATIEDETENTAVTKAGLGHQVWIGLYRDPWMWSDGSTSTFTNWPVGQPDFPSLEPHCVKVNKGMNFLDTYCAEMFAFFCEKAVKKKRIHVVKMELQADVDLSDSSISTLKQTNTAVHRISA</sequence>
<dbReference type="Pfam" id="PF00059">
    <property type="entry name" value="Lectin_C"/>
    <property type="match status" value="2"/>
</dbReference>
<dbReference type="PANTHER" id="PTHR45784:SF3">
    <property type="entry name" value="C-TYPE LECTIN DOMAIN FAMILY 4 MEMBER K-LIKE-RELATED"/>
    <property type="match status" value="1"/>
</dbReference>
<accession>A0AAW0MXR6</accession>
<organism evidence="3 4">
    <name type="scientific">Mugilogobius chulae</name>
    <name type="common">yellowstripe goby</name>
    <dbReference type="NCBI Taxonomy" id="88201"/>
    <lineage>
        <taxon>Eukaryota</taxon>
        <taxon>Metazoa</taxon>
        <taxon>Chordata</taxon>
        <taxon>Craniata</taxon>
        <taxon>Vertebrata</taxon>
        <taxon>Euteleostomi</taxon>
        <taxon>Actinopterygii</taxon>
        <taxon>Neopterygii</taxon>
        <taxon>Teleostei</taxon>
        <taxon>Neoteleostei</taxon>
        <taxon>Acanthomorphata</taxon>
        <taxon>Gobiaria</taxon>
        <taxon>Gobiiformes</taxon>
        <taxon>Gobioidei</taxon>
        <taxon>Gobiidae</taxon>
        <taxon>Gobionellinae</taxon>
        <taxon>Mugilogobius</taxon>
    </lineage>
</organism>
<dbReference type="Gene3D" id="3.10.100.10">
    <property type="entry name" value="Mannose-Binding Protein A, subunit A"/>
    <property type="match status" value="2"/>
</dbReference>
<dbReference type="InterPro" id="IPR001304">
    <property type="entry name" value="C-type_lectin-like"/>
</dbReference>
<comment type="caution">
    <text evidence="3">The sequence shown here is derived from an EMBL/GenBank/DDBJ whole genome shotgun (WGS) entry which is preliminary data.</text>
</comment>
<gene>
    <name evidence="3" type="ORF">WMY93_027030</name>
</gene>
<protein>
    <recommendedName>
        <fullName evidence="2">C-type lectin domain-containing protein</fullName>
    </recommendedName>
</protein>
<dbReference type="PROSITE" id="PS00615">
    <property type="entry name" value="C_TYPE_LECTIN_1"/>
    <property type="match status" value="1"/>
</dbReference>
<evidence type="ECO:0000313" key="3">
    <source>
        <dbReference type="EMBL" id="KAK7883907.1"/>
    </source>
</evidence>
<feature type="domain" description="C-type lectin" evidence="2">
    <location>
        <begin position="1"/>
        <end position="120"/>
    </location>
</feature>
<feature type="domain" description="C-type lectin" evidence="2">
    <location>
        <begin position="126"/>
        <end position="234"/>
    </location>
</feature>
<dbReference type="InterPro" id="IPR016187">
    <property type="entry name" value="CTDL_fold"/>
</dbReference>
<dbReference type="AlphaFoldDB" id="A0AAW0MXR6"/>
<keyword evidence="1" id="KW-1015">Disulfide bond</keyword>
<proteinExistence type="predicted"/>
<dbReference type="Proteomes" id="UP001460270">
    <property type="component" value="Unassembled WGS sequence"/>
</dbReference>
<reference evidence="4" key="1">
    <citation type="submission" date="2024-04" db="EMBL/GenBank/DDBJ databases">
        <title>Salinicola lusitanus LLJ914,a marine bacterium isolated from the Okinawa Trough.</title>
        <authorList>
            <person name="Li J."/>
        </authorList>
    </citation>
    <scope>NUCLEOTIDE SEQUENCE [LARGE SCALE GENOMIC DNA]</scope>
</reference>
<evidence type="ECO:0000259" key="2">
    <source>
        <dbReference type="PROSITE" id="PS50041"/>
    </source>
</evidence>